<reference evidence="4" key="1">
    <citation type="submission" date="2016-06" db="EMBL/GenBank/DDBJ databases">
        <authorList>
            <person name="Varghese N."/>
        </authorList>
    </citation>
    <scope>NUCLEOTIDE SEQUENCE [LARGE SCALE GENOMIC DNA]</scope>
    <source>
        <strain evidence="4">DSM 43171</strain>
    </source>
</reference>
<name>A0A1C5IQ83_9ACTN</name>
<evidence type="ECO:0000256" key="1">
    <source>
        <dbReference type="SAM" id="MobiDB-lite"/>
    </source>
</evidence>
<dbReference type="InterPro" id="IPR010982">
    <property type="entry name" value="Lambda_DNA-bd_dom_sf"/>
</dbReference>
<accession>A0A1C5IQ83</accession>
<dbReference type="STRING" id="47864.GA0070560_1159"/>
<feature type="region of interest" description="Disordered" evidence="1">
    <location>
        <begin position="228"/>
        <end position="285"/>
    </location>
</feature>
<keyword evidence="4" id="KW-1185">Reference proteome</keyword>
<feature type="compositionally biased region" description="Basic residues" evidence="1">
    <location>
        <begin position="246"/>
        <end position="256"/>
    </location>
</feature>
<dbReference type="GO" id="GO:0003677">
    <property type="term" value="F:DNA binding"/>
    <property type="evidence" value="ECO:0007669"/>
    <property type="project" value="InterPro"/>
</dbReference>
<sequence length="285" mass="31364">MTGRGRPAPHRGEVTGYLFKLIRESIPLTQEQLAVDLDVDRVTVQSWESGRRPFTAVPLGQAIAVRRRLGRLGANTVLLAALDDAAEADLIIAAVLDEQMDRCDIAEQPLGWSVLTHRLTDLILWAVLGQTPAFARGLPIARPRRGPVASGPTLPVDEQRAFFAHLHVLAERAAAGRHRNVLLHRQACFLSGMDPHQGSGRMAHPDHRARPPGNHLPHLVTAVARRTLRRHVPREPGRPGTAAGLHRSRTPRRRLRANSPQLLGLLGGRDPVPSPRRLLHARSAR</sequence>
<dbReference type="Gene3D" id="1.10.260.40">
    <property type="entry name" value="lambda repressor-like DNA-binding domains"/>
    <property type="match status" value="1"/>
</dbReference>
<dbReference type="AlphaFoldDB" id="A0A1C5IQ83"/>
<proteinExistence type="predicted"/>
<dbReference type="InterPro" id="IPR001387">
    <property type="entry name" value="Cro/C1-type_HTH"/>
</dbReference>
<dbReference type="EMBL" id="FMDN01000015">
    <property type="protein sequence ID" value="SCG60474.1"/>
    <property type="molecule type" value="Genomic_DNA"/>
</dbReference>
<protein>
    <recommendedName>
        <fullName evidence="2">HTH cro/C1-type domain-containing protein</fullName>
    </recommendedName>
</protein>
<organism evidence="3 4">
    <name type="scientific">Micromonospora halophytica</name>
    <dbReference type="NCBI Taxonomy" id="47864"/>
    <lineage>
        <taxon>Bacteria</taxon>
        <taxon>Bacillati</taxon>
        <taxon>Actinomycetota</taxon>
        <taxon>Actinomycetes</taxon>
        <taxon>Micromonosporales</taxon>
        <taxon>Micromonosporaceae</taxon>
        <taxon>Micromonospora</taxon>
    </lineage>
</organism>
<dbReference type="PROSITE" id="PS50943">
    <property type="entry name" value="HTH_CROC1"/>
    <property type="match status" value="1"/>
</dbReference>
<dbReference type="Proteomes" id="UP000199408">
    <property type="component" value="Unassembled WGS sequence"/>
</dbReference>
<evidence type="ECO:0000259" key="2">
    <source>
        <dbReference type="PROSITE" id="PS50943"/>
    </source>
</evidence>
<evidence type="ECO:0000313" key="3">
    <source>
        <dbReference type="EMBL" id="SCG60474.1"/>
    </source>
</evidence>
<gene>
    <name evidence="3" type="ORF">GA0070560_1159</name>
</gene>
<evidence type="ECO:0000313" key="4">
    <source>
        <dbReference type="Proteomes" id="UP000199408"/>
    </source>
</evidence>
<dbReference type="CDD" id="cd00093">
    <property type="entry name" value="HTH_XRE"/>
    <property type="match status" value="1"/>
</dbReference>
<feature type="region of interest" description="Disordered" evidence="1">
    <location>
        <begin position="196"/>
        <end position="216"/>
    </location>
</feature>
<feature type="domain" description="HTH cro/C1-type" evidence="2">
    <location>
        <begin position="28"/>
        <end position="52"/>
    </location>
</feature>
<dbReference type="SUPFAM" id="SSF47413">
    <property type="entry name" value="lambda repressor-like DNA-binding domains"/>
    <property type="match status" value="1"/>
</dbReference>